<keyword evidence="7" id="KW-0067">ATP-binding</keyword>
<dbReference type="SUPFAM" id="SSF144083">
    <property type="entry name" value="Magnesium transport protein CorA, transmembrane region"/>
    <property type="match status" value="1"/>
</dbReference>
<evidence type="ECO:0000259" key="16">
    <source>
        <dbReference type="PROSITE" id="PS51194"/>
    </source>
</evidence>
<feature type="domain" description="Helicase ATP-binding" evidence="15">
    <location>
        <begin position="60"/>
        <end position="227"/>
    </location>
</feature>
<dbReference type="GO" id="GO:0016887">
    <property type="term" value="F:ATP hydrolysis activity"/>
    <property type="evidence" value="ECO:0007669"/>
    <property type="project" value="InterPro"/>
</dbReference>
<dbReference type="AlphaFoldDB" id="A0A813JJ85"/>
<organism evidence="17 18">
    <name type="scientific">Polarella glacialis</name>
    <name type="common">Dinoflagellate</name>
    <dbReference type="NCBI Taxonomy" id="89957"/>
    <lineage>
        <taxon>Eukaryota</taxon>
        <taxon>Sar</taxon>
        <taxon>Alveolata</taxon>
        <taxon>Dinophyceae</taxon>
        <taxon>Suessiales</taxon>
        <taxon>Suessiaceae</taxon>
        <taxon>Polarella</taxon>
    </lineage>
</organism>
<evidence type="ECO:0000256" key="12">
    <source>
        <dbReference type="ARBA" id="ARBA00047984"/>
    </source>
</evidence>
<evidence type="ECO:0000256" key="14">
    <source>
        <dbReference type="SAM" id="Phobius"/>
    </source>
</evidence>
<feature type="compositionally biased region" description="Basic and acidic residues" evidence="13">
    <location>
        <begin position="1"/>
        <end position="10"/>
    </location>
</feature>
<gene>
    <name evidence="17" type="ORF">PGLA2088_LOCUS21411</name>
</gene>
<evidence type="ECO:0000256" key="13">
    <source>
        <dbReference type="SAM" id="MobiDB-lite"/>
    </source>
</evidence>
<dbReference type="Pfam" id="PF01544">
    <property type="entry name" value="CorA"/>
    <property type="match status" value="1"/>
</dbReference>
<comment type="subcellular location">
    <subcellularLocation>
        <location evidence="1">Membrane</location>
        <topology evidence="1">Multi-pass membrane protein</topology>
    </subcellularLocation>
</comment>
<keyword evidence="6" id="KW-0378">Hydrolase</keyword>
<evidence type="ECO:0000256" key="2">
    <source>
        <dbReference type="ARBA" id="ARBA00009765"/>
    </source>
</evidence>
<reference evidence="17" key="1">
    <citation type="submission" date="2021-02" db="EMBL/GenBank/DDBJ databases">
        <authorList>
            <person name="Dougan E. K."/>
            <person name="Rhodes N."/>
            <person name="Thang M."/>
            <person name="Chan C."/>
        </authorList>
    </citation>
    <scope>NUCLEOTIDE SEQUENCE</scope>
</reference>
<dbReference type="SMART" id="SM00490">
    <property type="entry name" value="HELICc"/>
    <property type="match status" value="1"/>
</dbReference>
<evidence type="ECO:0000256" key="5">
    <source>
        <dbReference type="ARBA" id="ARBA00022692"/>
    </source>
</evidence>
<dbReference type="InterPro" id="IPR003593">
    <property type="entry name" value="AAA+_ATPase"/>
</dbReference>
<evidence type="ECO:0000256" key="3">
    <source>
        <dbReference type="ARBA" id="ARBA00012552"/>
    </source>
</evidence>
<dbReference type="Pfam" id="PF00271">
    <property type="entry name" value="Helicase_C"/>
    <property type="match status" value="1"/>
</dbReference>
<comment type="similarity">
    <text evidence="11">Belongs to the DEAD box helicase family. DEAH subfamily. DDX15/PRP43 sub-subfamily.</text>
</comment>
<keyword evidence="10" id="KW-0508">mRNA splicing</keyword>
<keyword evidence="8 14" id="KW-1133">Transmembrane helix</keyword>
<feature type="region of interest" description="Disordered" evidence="13">
    <location>
        <begin position="1"/>
        <end position="24"/>
    </location>
</feature>
<keyword evidence="7" id="KW-0347">Helicase</keyword>
<dbReference type="SUPFAM" id="SSF52540">
    <property type="entry name" value="P-loop containing nucleoside triphosphate hydrolases"/>
    <property type="match status" value="1"/>
</dbReference>
<dbReference type="PROSITE" id="PS00690">
    <property type="entry name" value="DEAH_ATP_HELICASE"/>
    <property type="match status" value="1"/>
</dbReference>
<dbReference type="PROSITE" id="PS51194">
    <property type="entry name" value="HELICASE_CTER"/>
    <property type="match status" value="1"/>
</dbReference>
<evidence type="ECO:0000256" key="9">
    <source>
        <dbReference type="ARBA" id="ARBA00023136"/>
    </source>
</evidence>
<evidence type="ECO:0000256" key="7">
    <source>
        <dbReference type="ARBA" id="ARBA00022806"/>
    </source>
</evidence>
<evidence type="ECO:0000313" key="17">
    <source>
        <dbReference type="EMBL" id="CAE8679546.1"/>
    </source>
</evidence>
<dbReference type="SMART" id="SM00487">
    <property type="entry name" value="DEXDc"/>
    <property type="match status" value="1"/>
</dbReference>
<dbReference type="GO" id="GO:0016020">
    <property type="term" value="C:membrane"/>
    <property type="evidence" value="ECO:0007669"/>
    <property type="project" value="UniProtKB-SubCell"/>
</dbReference>
<keyword evidence="4" id="KW-0507">mRNA processing</keyword>
<dbReference type="GO" id="GO:0003723">
    <property type="term" value="F:RNA binding"/>
    <property type="evidence" value="ECO:0007669"/>
    <property type="project" value="TreeGrafter"/>
</dbReference>
<dbReference type="InterPro" id="IPR001650">
    <property type="entry name" value="Helicase_C-like"/>
</dbReference>
<dbReference type="InterPro" id="IPR027417">
    <property type="entry name" value="P-loop_NTPase"/>
</dbReference>
<dbReference type="GO" id="GO:0003724">
    <property type="term" value="F:RNA helicase activity"/>
    <property type="evidence" value="ECO:0007669"/>
    <property type="project" value="UniProtKB-EC"/>
</dbReference>
<dbReference type="GO" id="GO:0008380">
    <property type="term" value="P:RNA splicing"/>
    <property type="evidence" value="ECO:0007669"/>
    <property type="project" value="UniProtKB-KW"/>
</dbReference>
<dbReference type="Proteomes" id="UP000626109">
    <property type="component" value="Unassembled WGS sequence"/>
</dbReference>
<dbReference type="Gene3D" id="3.30.460.20">
    <property type="entry name" value="CorA soluble domain-like"/>
    <property type="match status" value="1"/>
</dbReference>
<dbReference type="Pfam" id="PF13401">
    <property type="entry name" value="AAA_22"/>
    <property type="match status" value="1"/>
</dbReference>
<dbReference type="PROSITE" id="PS51192">
    <property type="entry name" value="HELICASE_ATP_BIND_1"/>
    <property type="match status" value="1"/>
</dbReference>
<dbReference type="EMBL" id="CAJNNW010025771">
    <property type="protein sequence ID" value="CAE8679546.1"/>
    <property type="molecule type" value="Genomic_DNA"/>
</dbReference>
<protein>
    <recommendedName>
        <fullName evidence="3">RNA helicase</fullName>
        <ecNumber evidence="3">3.6.4.13</ecNumber>
    </recommendedName>
</protein>
<evidence type="ECO:0000259" key="15">
    <source>
        <dbReference type="PROSITE" id="PS51192"/>
    </source>
</evidence>
<dbReference type="Gene3D" id="3.40.50.300">
    <property type="entry name" value="P-loop containing nucleotide triphosphate hydrolases"/>
    <property type="match status" value="2"/>
</dbReference>
<dbReference type="InterPro" id="IPR049945">
    <property type="entry name" value="AAA_22"/>
</dbReference>
<evidence type="ECO:0000313" key="18">
    <source>
        <dbReference type="Proteomes" id="UP000626109"/>
    </source>
</evidence>
<dbReference type="InterPro" id="IPR002464">
    <property type="entry name" value="DNA/RNA_helicase_DEAH_CS"/>
</dbReference>
<dbReference type="InterPro" id="IPR045863">
    <property type="entry name" value="CorA_TM1_TM2"/>
</dbReference>
<dbReference type="FunFam" id="3.40.50.300:FF:001148">
    <property type="entry name" value="Pre-mRNA-splicing factor ATP-dependent RNA helicase DHX15/PRP43"/>
    <property type="match status" value="1"/>
</dbReference>
<evidence type="ECO:0000256" key="4">
    <source>
        <dbReference type="ARBA" id="ARBA00022664"/>
    </source>
</evidence>
<sequence>MDAAAEKRPSDSAADGQPEKKAKVEATVNPLTHQTYSQRYYEILEKRKNLPAWEARKEFLKLVKRNQSVVLVGETGSGKTTQLPQFLLEAGYHMQGGQNRAIACTQPRRVAAMSVAQRVADELDVQLSTHVGYLIRFEDKTSPETILKFLTDGMLLREAMTDPLLSKYSVIILDEAHERTLATDVLFGLLKEVLKRRPDLKLVIMSATMDAQKMQGYFDNAPLLNIPGRTHPVELFYTAEPEKDYLEAAIRTVVQIHTSEPEGDVLLFLTGEEEIENACRALRKEGQRYPEHGELVAVPLYSSLPPAQQQKIFEAAPGPKYAGGPCGRKVVISTNVAETSITIDGIVYVVDPGFAKQKEVVLQADMNYTSFDCRDDPQHVPHAEYEPKLVVAEKVSFLGYKWPTRPNVLQPWPIQFTKAEDDWKTIFASDFRAPNQLFAQVALACGTKLLEEVRGPDSHAVFDVTLEHASRLYEAACYSLAAEASSLSSENRPQQVVQRVVSAEFGRRIASNRSTGSGQFENQPELMDREALKMALEHDHFCGLEEEPAFSALWISLGRDLLDLHTFHSVLRLLKIHLLCGTLPSTICGRRITPPLPEETGFIGIIDWSPRVVAESYFQPARSLDVFLAHRSPKTKVRWVHCAAVSRPTVLRLAVKYQLHPLPVEDTIQLQQQSVPLVRSYGDNFFIIIPLLRLTSDSLASLDKHRHRHRACGKDAIDASLEEPCLVQVEQGRLALFVSGQPRFDTIISVQTRWLARRSEDGRSSMPGEAARTIGPTRCCRRSRRPLETDTVETPRPSRAASEVDSLGNETFQVSASLREEEFDPTKADDIREGLGTEAFDEVVREIQKDFSILRAGNASWLLWRLMDVCVDELMPILAAYRVHLQWFAAHIAQHRARAASDIEKLMLRTKVELDWLQRKARPMVRVVKHLIHDKTIDPDVTRYLEDVEDHLETFIEEVSRSMGICDSLRDQVRSFRDRERQGVLYVLALVTTMFTPLQLLTGMYGMNWQDVDGKPVVPGLGVLTAERGWFLFWGLGAAIVLSIYLCFRLVLKWI</sequence>
<keyword evidence="7" id="KW-0547">Nucleotide-binding</keyword>
<feature type="transmembrane region" description="Helical" evidence="14">
    <location>
        <begin position="1031"/>
        <end position="1052"/>
    </location>
</feature>
<dbReference type="SUPFAM" id="SSF143865">
    <property type="entry name" value="CorA soluble domain-like"/>
    <property type="match status" value="1"/>
</dbReference>
<evidence type="ECO:0000256" key="8">
    <source>
        <dbReference type="ARBA" id="ARBA00022989"/>
    </source>
</evidence>
<evidence type="ECO:0000256" key="6">
    <source>
        <dbReference type="ARBA" id="ARBA00022801"/>
    </source>
</evidence>
<dbReference type="CDD" id="cd18791">
    <property type="entry name" value="SF2_C_RHA"/>
    <property type="match status" value="1"/>
</dbReference>
<comment type="catalytic activity">
    <reaction evidence="12">
        <text>ATP + H2O = ADP + phosphate + H(+)</text>
        <dbReference type="Rhea" id="RHEA:13065"/>
        <dbReference type="ChEBI" id="CHEBI:15377"/>
        <dbReference type="ChEBI" id="CHEBI:15378"/>
        <dbReference type="ChEBI" id="CHEBI:30616"/>
        <dbReference type="ChEBI" id="CHEBI:43474"/>
        <dbReference type="ChEBI" id="CHEBI:456216"/>
        <dbReference type="EC" id="3.6.4.13"/>
    </reaction>
</comment>
<dbReference type="PANTHER" id="PTHR18934">
    <property type="entry name" value="ATP-DEPENDENT RNA HELICASE"/>
    <property type="match status" value="1"/>
</dbReference>
<evidence type="ECO:0000256" key="1">
    <source>
        <dbReference type="ARBA" id="ARBA00004141"/>
    </source>
</evidence>
<dbReference type="InterPro" id="IPR045861">
    <property type="entry name" value="CorA_cytoplasmic_dom"/>
</dbReference>
<feature type="region of interest" description="Disordered" evidence="13">
    <location>
        <begin position="783"/>
        <end position="805"/>
    </location>
</feature>
<keyword evidence="5 14" id="KW-0812">Transmembrane</keyword>
<dbReference type="CDD" id="cd17973">
    <property type="entry name" value="DEXHc_DHX15"/>
    <property type="match status" value="1"/>
</dbReference>
<accession>A0A813JJ85</accession>
<dbReference type="EC" id="3.6.4.13" evidence="3"/>
<dbReference type="InterPro" id="IPR044756">
    <property type="entry name" value="DHX15_DEXHc"/>
</dbReference>
<keyword evidence="9 14" id="KW-0472">Membrane</keyword>
<evidence type="ECO:0000256" key="10">
    <source>
        <dbReference type="ARBA" id="ARBA00023187"/>
    </source>
</evidence>
<comment type="similarity">
    <text evidence="2">Belongs to the CorA metal ion transporter (MIT) (TC 1.A.35) family.</text>
</comment>
<dbReference type="GO" id="GO:0005524">
    <property type="term" value="F:ATP binding"/>
    <property type="evidence" value="ECO:0007669"/>
    <property type="project" value="InterPro"/>
</dbReference>
<dbReference type="GO" id="GO:0046873">
    <property type="term" value="F:metal ion transmembrane transporter activity"/>
    <property type="evidence" value="ECO:0007669"/>
    <property type="project" value="InterPro"/>
</dbReference>
<dbReference type="InterPro" id="IPR002523">
    <property type="entry name" value="MgTranspt_CorA/ZnTranspt_ZntB"/>
</dbReference>
<dbReference type="SMART" id="SM00382">
    <property type="entry name" value="AAA"/>
    <property type="match status" value="1"/>
</dbReference>
<dbReference type="PANTHER" id="PTHR18934:SF109">
    <property type="entry name" value="ATP-DEPENDENT RNA HELICASE DHX15 HOMOLOG"/>
    <property type="match status" value="1"/>
</dbReference>
<dbReference type="GO" id="GO:0006397">
    <property type="term" value="P:mRNA processing"/>
    <property type="evidence" value="ECO:0007669"/>
    <property type="project" value="UniProtKB-KW"/>
</dbReference>
<dbReference type="InterPro" id="IPR014001">
    <property type="entry name" value="Helicase_ATP-bd"/>
</dbReference>
<evidence type="ECO:0000256" key="11">
    <source>
        <dbReference type="ARBA" id="ARBA00024333"/>
    </source>
</evidence>
<dbReference type="Gene3D" id="1.20.58.340">
    <property type="entry name" value="Magnesium transport protein CorA, transmembrane region"/>
    <property type="match status" value="2"/>
</dbReference>
<feature type="domain" description="Helicase C-terminal" evidence="16">
    <location>
        <begin position="252"/>
        <end position="410"/>
    </location>
</feature>
<name>A0A813JJ85_POLGL</name>
<proteinExistence type="inferred from homology"/>
<comment type="caution">
    <text evidence="17">The sequence shown here is derived from an EMBL/GenBank/DDBJ whole genome shotgun (WGS) entry which is preliminary data.</text>
</comment>